<comment type="function">
    <text evidence="14">Transcription factor that binds to the CACCC box in the promoter of target genes such as HBB/beta globin or NOV and activates their transcription. Might be involved in transcriptional regulation by modulating the binding of the RARA nuclear receptor to RARE DNA elements.</text>
</comment>
<evidence type="ECO:0000256" key="11">
    <source>
        <dbReference type="ARBA" id="ARBA00023159"/>
    </source>
</evidence>
<dbReference type="Proteomes" id="UP000694421">
    <property type="component" value="Unplaced"/>
</dbReference>
<keyword evidence="8" id="KW-0832">Ubl conjugation</keyword>
<dbReference type="FunFam" id="3.30.160.60:FF:001156">
    <property type="entry name" value="Zinc finger protein 407"/>
    <property type="match status" value="1"/>
</dbReference>
<dbReference type="GO" id="GO:0040029">
    <property type="term" value="P:epigenetic regulation of gene expression"/>
    <property type="evidence" value="ECO:0007669"/>
    <property type="project" value="Ensembl"/>
</dbReference>
<dbReference type="GeneTree" id="ENSGT00940000163163"/>
<keyword evidence="5" id="KW-0677">Repeat</keyword>
<feature type="compositionally biased region" description="Pro residues" evidence="19">
    <location>
        <begin position="184"/>
        <end position="198"/>
    </location>
</feature>
<dbReference type="GO" id="GO:0000122">
    <property type="term" value="P:negative regulation of transcription by RNA polymerase II"/>
    <property type="evidence" value="ECO:0007669"/>
    <property type="project" value="Ensembl"/>
</dbReference>
<evidence type="ECO:0000313" key="21">
    <source>
        <dbReference type="Ensembl" id="ENSSMRP00000008569.1"/>
    </source>
</evidence>
<dbReference type="Pfam" id="PF00096">
    <property type="entry name" value="zf-C2H2"/>
    <property type="match status" value="3"/>
</dbReference>
<keyword evidence="10" id="KW-0238">DNA-binding</keyword>
<dbReference type="GO" id="GO:0051247">
    <property type="term" value="P:positive regulation of protein metabolic process"/>
    <property type="evidence" value="ECO:0007669"/>
    <property type="project" value="Ensembl"/>
</dbReference>
<evidence type="ECO:0000256" key="13">
    <source>
        <dbReference type="ARBA" id="ARBA00023242"/>
    </source>
</evidence>
<keyword evidence="6 18" id="KW-0863">Zinc-finger</keyword>
<evidence type="ECO:0000256" key="2">
    <source>
        <dbReference type="ARBA" id="ARBA00006991"/>
    </source>
</evidence>
<reference evidence="21" key="2">
    <citation type="submission" date="2025-09" db="UniProtKB">
        <authorList>
            <consortium name="Ensembl"/>
        </authorList>
    </citation>
    <scope>IDENTIFICATION</scope>
</reference>
<dbReference type="GO" id="GO:0045944">
    <property type="term" value="P:positive regulation of transcription by RNA polymerase II"/>
    <property type="evidence" value="ECO:0007669"/>
    <property type="project" value="Ensembl"/>
</dbReference>
<evidence type="ECO:0000256" key="8">
    <source>
        <dbReference type="ARBA" id="ARBA00022843"/>
    </source>
</evidence>
<keyword evidence="13" id="KW-0539">Nucleus</keyword>
<reference evidence="21" key="1">
    <citation type="submission" date="2025-08" db="UniProtKB">
        <authorList>
            <consortium name="Ensembl"/>
        </authorList>
    </citation>
    <scope>IDENTIFICATION</scope>
</reference>
<proteinExistence type="inferred from homology"/>
<evidence type="ECO:0000256" key="18">
    <source>
        <dbReference type="PROSITE-ProRule" id="PRU00042"/>
    </source>
</evidence>
<dbReference type="GO" id="GO:0000978">
    <property type="term" value="F:RNA polymerase II cis-regulatory region sequence-specific DNA binding"/>
    <property type="evidence" value="ECO:0007669"/>
    <property type="project" value="TreeGrafter"/>
</dbReference>
<feature type="region of interest" description="Disordered" evidence="19">
    <location>
        <begin position="124"/>
        <end position="198"/>
    </location>
</feature>
<dbReference type="PANTHER" id="PTHR23235">
    <property type="entry name" value="KRUEPPEL-LIKE TRANSCRIPTION FACTOR"/>
    <property type="match status" value="1"/>
</dbReference>
<evidence type="ECO:0000256" key="12">
    <source>
        <dbReference type="ARBA" id="ARBA00023163"/>
    </source>
</evidence>
<dbReference type="GO" id="GO:0005634">
    <property type="term" value="C:nucleus"/>
    <property type="evidence" value="ECO:0007669"/>
    <property type="project" value="UniProtKB-SubCell"/>
</dbReference>
<dbReference type="PANTHER" id="PTHR23235:SF109">
    <property type="entry name" value="KRUEPPEL-LIKE FACTOR 2"/>
    <property type="match status" value="1"/>
</dbReference>
<feature type="compositionally biased region" description="Low complexity" evidence="19">
    <location>
        <begin position="137"/>
        <end position="146"/>
    </location>
</feature>
<dbReference type="AlphaFoldDB" id="A0A8D0BH70"/>
<evidence type="ECO:0000256" key="4">
    <source>
        <dbReference type="ARBA" id="ARBA00022723"/>
    </source>
</evidence>
<dbReference type="GO" id="GO:0048386">
    <property type="term" value="P:positive regulation of retinoic acid receptor signaling pathway"/>
    <property type="evidence" value="ECO:0007669"/>
    <property type="project" value="Ensembl"/>
</dbReference>
<dbReference type="GO" id="GO:0000981">
    <property type="term" value="F:DNA-binding transcription factor activity, RNA polymerase II-specific"/>
    <property type="evidence" value="ECO:0007669"/>
    <property type="project" value="Ensembl"/>
</dbReference>
<dbReference type="GO" id="GO:0071499">
    <property type="term" value="P:cellular response to laminar fluid shear stress"/>
    <property type="evidence" value="ECO:0007669"/>
    <property type="project" value="Ensembl"/>
</dbReference>
<evidence type="ECO:0000256" key="3">
    <source>
        <dbReference type="ARBA" id="ARBA00022553"/>
    </source>
</evidence>
<protein>
    <recommendedName>
        <fullName evidence="16">Krueppel-like factor 2</fullName>
    </recommendedName>
    <alternativeName>
        <fullName evidence="17">Lung krueppel-like factor</fullName>
    </alternativeName>
</protein>
<dbReference type="Gene3D" id="3.30.160.60">
    <property type="entry name" value="Classic Zinc Finger"/>
    <property type="match status" value="3"/>
</dbReference>
<evidence type="ECO:0000256" key="1">
    <source>
        <dbReference type="ARBA" id="ARBA00004123"/>
    </source>
</evidence>
<evidence type="ECO:0000256" key="17">
    <source>
        <dbReference type="ARBA" id="ARBA00080631"/>
    </source>
</evidence>
<evidence type="ECO:0000256" key="9">
    <source>
        <dbReference type="ARBA" id="ARBA00023015"/>
    </source>
</evidence>
<keyword evidence="11" id="KW-0010">Activator</keyword>
<dbReference type="GO" id="GO:0000902">
    <property type="term" value="P:cell morphogenesis"/>
    <property type="evidence" value="ECO:0007669"/>
    <property type="project" value="Ensembl"/>
</dbReference>
<dbReference type="GO" id="GO:0000785">
    <property type="term" value="C:chromatin"/>
    <property type="evidence" value="ECO:0007669"/>
    <property type="project" value="Ensembl"/>
</dbReference>
<dbReference type="GO" id="GO:0043249">
    <property type="term" value="P:erythrocyte maturation"/>
    <property type="evidence" value="ECO:0007669"/>
    <property type="project" value="Ensembl"/>
</dbReference>
<dbReference type="SUPFAM" id="SSF57667">
    <property type="entry name" value="beta-beta-alpha zinc fingers"/>
    <property type="match status" value="2"/>
</dbReference>
<keyword evidence="12" id="KW-0804">Transcription</keyword>
<dbReference type="GO" id="GO:1903671">
    <property type="term" value="P:negative regulation of sprouting angiogenesis"/>
    <property type="evidence" value="ECO:0007669"/>
    <property type="project" value="Ensembl"/>
</dbReference>
<dbReference type="FunFam" id="3.30.160.60:FF:000018">
    <property type="entry name" value="Krueppel-like factor 15"/>
    <property type="match status" value="1"/>
</dbReference>
<dbReference type="GO" id="GO:0045429">
    <property type="term" value="P:positive regulation of nitric oxide biosynthetic process"/>
    <property type="evidence" value="ECO:0007669"/>
    <property type="project" value="Ensembl"/>
</dbReference>
<accession>A0A8D0BH70</accession>
<name>A0A8D0BH70_SALMN</name>
<dbReference type="OMA" id="CINGGRP"/>
<evidence type="ECO:0000256" key="6">
    <source>
        <dbReference type="ARBA" id="ARBA00022771"/>
    </source>
</evidence>
<dbReference type="InterPro" id="IPR036236">
    <property type="entry name" value="Znf_C2H2_sf"/>
</dbReference>
<dbReference type="GO" id="GO:0035264">
    <property type="term" value="P:multicellular organism growth"/>
    <property type="evidence" value="ECO:0007669"/>
    <property type="project" value="Ensembl"/>
</dbReference>
<dbReference type="SMART" id="SM00355">
    <property type="entry name" value="ZnF_C2H2"/>
    <property type="match status" value="3"/>
</dbReference>
<dbReference type="InterPro" id="IPR013087">
    <property type="entry name" value="Znf_C2H2_type"/>
</dbReference>
<dbReference type="GO" id="GO:0097533">
    <property type="term" value="P:cellular stress response to acid chemical"/>
    <property type="evidence" value="ECO:0007669"/>
    <property type="project" value="Ensembl"/>
</dbReference>
<evidence type="ECO:0000313" key="22">
    <source>
        <dbReference type="Proteomes" id="UP000694421"/>
    </source>
</evidence>
<keyword evidence="4" id="KW-0479">Metal-binding</keyword>
<evidence type="ECO:0000256" key="15">
    <source>
        <dbReference type="ARBA" id="ARBA00064490"/>
    </source>
</evidence>
<keyword evidence="22" id="KW-1185">Reference proteome</keyword>
<sequence>MMAQMALPPGPGLPSFASFCRESPAAPQRWSCGLDAAQEADDDLGQVLDLILAMGGGGEAGAFVGGPAETAGGEGAFYEPGPPPYAAAAALLPEPPAVACPSSPPLALQGRFWLAPSGFAESLKAEPPDGYGPAGQSLPLPLSLPSPRRRPAVKQELGHPTPCMLAGAPTPPLSPDGDLLSNEYPPPSHYPPPPPPFGLPLQYPPASAAPPASQTGTGAFGLFDDAPPSLPPCAVVPGLSAPRGLLTPPASPLELLEAAHSKPKRGRRSWPRKRSATHTCSYAGCGKTYTKSSHLKAHLRTHTGEKPYHCNWDGCGWKFARSDELTRHYRKHTGHRPFQCHLCDRAFSRSDHLALHMKRHM</sequence>
<keyword evidence="3" id="KW-0597">Phosphoprotein</keyword>
<dbReference type="GO" id="GO:0042311">
    <property type="term" value="P:vasodilation"/>
    <property type="evidence" value="ECO:0007669"/>
    <property type="project" value="Ensembl"/>
</dbReference>
<evidence type="ECO:0000256" key="5">
    <source>
        <dbReference type="ARBA" id="ARBA00022737"/>
    </source>
</evidence>
<comment type="subcellular location">
    <subcellularLocation>
        <location evidence="1">Nucleus</location>
    </subcellularLocation>
</comment>
<comment type="subunit">
    <text evidence="15">Interacts with WWP1.</text>
</comment>
<dbReference type="FunFam" id="3.30.160.60:FF:000237">
    <property type="entry name" value="Krueppel-like factor 2"/>
    <property type="match status" value="1"/>
</dbReference>
<evidence type="ECO:0000256" key="16">
    <source>
        <dbReference type="ARBA" id="ARBA00068012"/>
    </source>
</evidence>
<feature type="domain" description="C2H2-type" evidence="20">
    <location>
        <begin position="308"/>
        <end position="337"/>
    </location>
</feature>
<dbReference type="PROSITE" id="PS50157">
    <property type="entry name" value="ZINC_FINGER_C2H2_2"/>
    <property type="match status" value="3"/>
</dbReference>
<dbReference type="Ensembl" id="ENSSMRT00000010006.1">
    <property type="protein sequence ID" value="ENSSMRP00000008569.1"/>
    <property type="gene ID" value="ENSSMRG00000006861.1"/>
</dbReference>
<feature type="domain" description="C2H2-type" evidence="20">
    <location>
        <begin position="278"/>
        <end position="307"/>
    </location>
</feature>
<dbReference type="GO" id="GO:0008270">
    <property type="term" value="F:zinc ion binding"/>
    <property type="evidence" value="ECO:0007669"/>
    <property type="project" value="UniProtKB-KW"/>
</dbReference>
<comment type="similarity">
    <text evidence="2">Belongs to the krueppel C2H2-type zinc-finger protein family.</text>
</comment>
<evidence type="ECO:0000256" key="10">
    <source>
        <dbReference type="ARBA" id="ARBA00023125"/>
    </source>
</evidence>
<evidence type="ECO:0000256" key="14">
    <source>
        <dbReference type="ARBA" id="ARBA00055776"/>
    </source>
</evidence>
<keyword evidence="9" id="KW-0805">Transcription regulation</keyword>
<keyword evidence="7" id="KW-0862">Zinc</keyword>
<organism evidence="21 22">
    <name type="scientific">Salvator merianae</name>
    <name type="common">Argentine black and white tegu</name>
    <name type="synonym">Tupinambis merianae</name>
    <dbReference type="NCBI Taxonomy" id="96440"/>
    <lineage>
        <taxon>Eukaryota</taxon>
        <taxon>Metazoa</taxon>
        <taxon>Chordata</taxon>
        <taxon>Craniata</taxon>
        <taxon>Vertebrata</taxon>
        <taxon>Euteleostomi</taxon>
        <taxon>Lepidosauria</taxon>
        <taxon>Squamata</taxon>
        <taxon>Bifurcata</taxon>
        <taxon>Unidentata</taxon>
        <taxon>Episquamata</taxon>
        <taxon>Laterata</taxon>
        <taxon>Teiioidea</taxon>
        <taxon>Teiidae</taxon>
        <taxon>Salvator</taxon>
    </lineage>
</organism>
<evidence type="ECO:0000259" key="20">
    <source>
        <dbReference type="PROSITE" id="PS50157"/>
    </source>
</evidence>
<evidence type="ECO:0000256" key="19">
    <source>
        <dbReference type="SAM" id="MobiDB-lite"/>
    </source>
</evidence>
<evidence type="ECO:0000256" key="7">
    <source>
        <dbReference type="ARBA" id="ARBA00022833"/>
    </source>
</evidence>
<feature type="domain" description="C2H2-type" evidence="20">
    <location>
        <begin position="338"/>
        <end position="361"/>
    </location>
</feature>
<dbReference type="PROSITE" id="PS00028">
    <property type="entry name" value="ZINC_FINGER_C2H2_1"/>
    <property type="match status" value="3"/>
</dbReference>